<proteinExistence type="predicted"/>
<sequence length="218" mass="22630">MGVLAGALAEQRLAGWVPDDIARQVGDGHRHTWVRPAQAQARLSDGGAAAAAAAAWYGICRECLCRLDVAGAEAGGGCVDAVGHHFHATLSTAAETGSGAAGPQAACRGAVRCCRCAMEVLAWLQLPVVEPEAAGALAGARQQGHAHHPVQGARDLLETVTTLFRLVKNACIGDTRGVKVDSPAPRRLLRFDAPCNQLLEILGFARAADGSEFCPPEI</sequence>
<keyword evidence="2" id="KW-1185">Reference proteome</keyword>
<evidence type="ECO:0000313" key="2">
    <source>
        <dbReference type="Proteomes" id="UP001140234"/>
    </source>
</evidence>
<organism evidence="1 2">
    <name type="scientific">Coemansia nantahalensis</name>
    <dbReference type="NCBI Taxonomy" id="2789366"/>
    <lineage>
        <taxon>Eukaryota</taxon>
        <taxon>Fungi</taxon>
        <taxon>Fungi incertae sedis</taxon>
        <taxon>Zoopagomycota</taxon>
        <taxon>Kickxellomycotina</taxon>
        <taxon>Kickxellomycetes</taxon>
        <taxon>Kickxellales</taxon>
        <taxon>Kickxellaceae</taxon>
        <taxon>Coemansia</taxon>
    </lineage>
</organism>
<protein>
    <submittedName>
        <fullName evidence="1">Uncharacterized protein</fullName>
    </submittedName>
</protein>
<evidence type="ECO:0000313" key="1">
    <source>
        <dbReference type="EMBL" id="KAJ2764887.1"/>
    </source>
</evidence>
<dbReference type="EMBL" id="JANBUJ010002194">
    <property type="protein sequence ID" value="KAJ2764887.1"/>
    <property type="molecule type" value="Genomic_DNA"/>
</dbReference>
<comment type="caution">
    <text evidence="1">The sequence shown here is derived from an EMBL/GenBank/DDBJ whole genome shotgun (WGS) entry which is preliminary data.</text>
</comment>
<dbReference type="Proteomes" id="UP001140234">
    <property type="component" value="Unassembled WGS sequence"/>
</dbReference>
<reference evidence="1" key="1">
    <citation type="submission" date="2022-07" db="EMBL/GenBank/DDBJ databases">
        <title>Phylogenomic reconstructions and comparative analyses of Kickxellomycotina fungi.</title>
        <authorList>
            <person name="Reynolds N.K."/>
            <person name="Stajich J.E."/>
            <person name="Barry K."/>
            <person name="Grigoriev I.V."/>
            <person name="Crous P."/>
            <person name="Smith M.E."/>
        </authorList>
    </citation>
    <scope>NUCLEOTIDE SEQUENCE</scope>
    <source>
        <strain evidence="1">CBS 109366</strain>
    </source>
</reference>
<name>A0ACC1JPV7_9FUNG</name>
<gene>
    <name evidence="1" type="ORF">IWQ57_004999</name>
</gene>
<feature type="non-terminal residue" evidence="1">
    <location>
        <position position="218"/>
    </location>
</feature>
<accession>A0ACC1JPV7</accession>